<feature type="domain" description="ImpA N-terminal" evidence="1">
    <location>
        <begin position="16"/>
        <end position="138"/>
    </location>
</feature>
<dbReference type="PANTHER" id="PTHR37951">
    <property type="entry name" value="CYTOPLASMIC PROTEIN-RELATED"/>
    <property type="match status" value="1"/>
</dbReference>
<evidence type="ECO:0000313" key="3">
    <source>
        <dbReference type="Proteomes" id="UP000036771"/>
    </source>
</evidence>
<dbReference type="EMBL" id="BBVC01000096">
    <property type="protein sequence ID" value="GAO98827.1"/>
    <property type="molecule type" value="Genomic_DNA"/>
</dbReference>
<dbReference type="OrthoDB" id="9771118at2"/>
<accession>A0A0K8MEC3</accession>
<dbReference type="STRING" id="1629334.Cva_01496"/>
<organism evidence="2 3">
    <name type="scientific">Caedimonas varicaedens</name>
    <dbReference type="NCBI Taxonomy" id="1629334"/>
    <lineage>
        <taxon>Bacteria</taxon>
        <taxon>Pseudomonadati</taxon>
        <taxon>Pseudomonadota</taxon>
        <taxon>Alphaproteobacteria</taxon>
        <taxon>Holosporales</taxon>
        <taxon>Caedimonadaceae</taxon>
        <taxon>Caedimonas</taxon>
    </lineage>
</organism>
<reference evidence="2 3" key="1">
    <citation type="submission" date="2015-03" db="EMBL/GenBank/DDBJ databases">
        <title>Caedibacter varicaedens, whole genome shotgun sequence.</title>
        <authorList>
            <person name="Suzuki H."/>
            <person name="Dapper A.L."/>
            <person name="Gibson A.K."/>
            <person name="Jackson C."/>
            <person name="Lee H."/>
            <person name="Pejaver V.R."/>
            <person name="Doak T."/>
            <person name="Lynch M."/>
        </authorList>
    </citation>
    <scope>NUCLEOTIDE SEQUENCE [LARGE SCALE GENOMIC DNA]</scope>
</reference>
<name>A0A0K8MEC3_9PROT</name>
<dbReference type="InterPro" id="IPR017740">
    <property type="entry name" value="TssA-like"/>
</dbReference>
<keyword evidence="3" id="KW-1185">Reference proteome</keyword>
<dbReference type="NCBIfam" id="TIGR03363">
    <property type="entry name" value="VI_chp_8"/>
    <property type="match status" value="1"/>
</dbReference>
<sequence length="375" mass="42454">MPEDLESLDKPIQMLLHPIPGKNSAGKALIYDPAYDEIQGARTAEDENLPQGIWQRPIKKVDWNRVESLCMNALTTQSKDLQIAAWLVESWIHLYGLKGLINGLGMIHELCEKYWESLYPLPRDNDMEFRFSPFEWMNEKILIILRMFPITSPASERAKSYTLLDWQSASQLAGMTGIAQQNMLSRIQKEGGVTRDQFNTSRDATPTEYYQNIRIQAQQLLDVIQSLNEFIHNKNPAFSGVLHHIRDEVKNIMGFADVTLSTRGITSAHPDAKSMQEESLKLSSQSLSPSKGISMEQKLSGPVTISSREEAYSLLDQVATYLSTIEPHSPTPLLIRRAIAWGQMSLSEVLQELVQDKNDFLKVQNLLGIPKKNTE</sequence>
<dbReference type="PANTHER" id="PTHR37951:SF1">
    <property type="entry name" value="TYPE VI SECRETION SYSTEM COMPONENT TSSA1"/>
    <property type="match status" value="1"/>
</dbReference>
<comment type="caution">
    <text evidence="2">The sequence shown here is derived from an EMBL/GenBank/DDBJ whole genome shotgun (WGS) entry which is preliminary data.</text>
</comment>
<dbReference type="InterPro" id="IPR010657">
    <property type="entry name" value="ImpA_N"/>
</dbReference>
<dbReference type="Proteomes" id="UP000036771">
    <property type="component" value="Unassembled WGS sequence"/>
</dbReference>
<dbReference type="AlphaFoldDB" id="A0A0K8MEC3"/>
<evidence type="ECO:0000259" key="1">
    <source>
        <dbReference type="Pfam" id="PF06812"/>
    </source>
</evidence>
<dbReference type="Pfam" id="PF06812">
    <property type="entry name" value="ImpA_N"/>
    <property type="match status" value="1"/>
</dbReference>
<gene>
    <name evidence="2" type="ORF">Cva_01496</name>
</gene>
<evidence type="ECO:0000313" key="2">
    <source>
        <dbReference type="EMBL" id="GAO98827.1"/>
    </source>
</evidence>
<proteinExistence type="predicted"/>
<protein>
    <recommendedName>
        <fullName evidence="1">ImpA N-terminal domain-containing protein</fullName>
    </recommendedName>
</protein>